<dbReference type="Gene3D" id="2.30.130.60">
    <property type="match status" value="1"/>
</dbReference>
<organism evidence="9 11">
    <name type="scientific">Aneurinibacillus migulanus</name>
    <name type="common">Bacillus migulanus</name>
    <dbReference type="NCBI Taxonomy" id="47500"/>
    <lineage>
        <taxon>Bacteria</taxon>
        <taxon>Bacillati</taxon>
        <taxon>Bacillota</taxon>
        <taxon>Bacilli</taxon>
        <taxon>Bacillales</taxon>
        <taxon>Paenibacillaceae</taxon>
        <taxon>Aneurinibacillus group</taxon>
        <taxon>Aneurinibacillus</taxon>
    </lineage>
</organism>
<evidence type="ECO:0000256" key="1">
    <source>
        <dbReference type="ARBA" id="ARBA00007494"/>
    </source>
</evidence>
<evidence type="ECO:0000256" key="4">
    <source>
        <dbReference type="ARBA" id="ARBA00022679"/>
    </source>
</evidence>
<dbReference type="Proteomes" id="UP000182836">
    <property type="component" value="Unassembled WGS sequence"/>
</dbReference>
<dbReference type="PANTHER" id="PTHR22807">
    <property type="entry name" value="NOP2 YEAST -RELATED NOL1/NOP2/FMU SUN DOMAIN-CONTAINING"/>
    <property type="match status" value="1"/>
</dbReference>
<dbReference type="Proteomes" id="UP000037269">
    <property type="component" value="Unassembled WGS sequence"/>
</dbReference>
<evidence type="ECO:0000256" key="5">
    <source>
        <dbReference type="ARBA" id="ARBA00022691"/>
    </source>
</evidence>
<dbReference type="PANTHER" id="PTHR22807:SF30">
    <property type="entry name" value="28S RRNA (CYTOSINE(4447)-C(5))-METHYLTRANSFERASE-RELATED"/>
    <property type="match status" value="1"/>
</dbReference>
<dbReference type="GO" id="GO:0008173">
    <property type="term" value="F:RNA methyltransferase activity"/>
    <property type="evidence" value="ECO:0007669"/>
    <property type="project" value="InterPro"/>
</dbReference>
<evidence type="ECO:0000313" key="11">
    <source>
        <dbReference type="Proteomes" id="UP000037269"/>
    </source>
</evidence>
<dbReference type="InterPro" id="IPR029063">
    <property type="entry name" value="SAM-dependent_MTases_sf"/>
</dbReference>
<accession>A0A0D1Y438</accession>
<dbReference type="GO" id="GO:0008757">
    <property type="term" value="F:S-adenosylmethionine-dependent methyltransferase activity"/>
    <property type="evidence" value="ECO:0007669"/>
    <property type="project" value="InterPro"/>
</dbReference>
<dbReference type="CDD" id="cd21147">
    <property type="entry name" value="RsmF_methylt_CTD1"/>
    <property type="match status" value="1"/>
</dbReference>
<dbReference type="PATRIC" id="fig|47500.8.peg.1357"/>
<dbReference type="NCBIfam" id="TIGR00446">
    <property type="entry name" value="nop2p"/>
    <property type="match status" value="1"/>
</dbReference>
<dbReference type="GO" id="GO:0003723">
    <property type="term" value="F:RNA binding"/>
    <property type="evidence" value="ECO:0007669"/>
    <property type="project" value="UniProtKB-UniRule"/>
</dbReference>
<feature type="active site" description="Nucleophile" evidence="7">
    <location>
        <position position="232"/>
    </location>
</feature>
<dbReference type="GeneID" id="42303621"/>
<dbReference type="AlphaFoldDB" id="A0A0D1Y438"/>
<dbReference type="EMBL" id="FNED01000005">
    <property type="protein sequence ID" value="SDI60650.1"/>
    <property type="molecule type" value="Genomic_DNA"/>
</dbReference>
<feature type="binding site" evidence="7">
    <location>
        <begin position="110"/>
        <end position="116"/>
    </location>
    <ligand>
        <name>S-adenosyl-L-methionine</name>
        <dbReference type="ChEBI" id="CHEBI:59789"/>
    </ligand>
</feature>
<gene>
    <name evidence="9" type="ORF">AF333_00125</name>
    <name evidence="10" type="ORF">SAMN04487909_105268</name>
</gene>
<feature type="domain" description="SAM-dependent MTase RsmB/NOP-type" evidence="8">
    <location>
        <begin position="23"/>
        <end position="305"/>
    </location>
</feature>
<dbReference type="Pfam" id="PF17125">
    <property type="entry name" value="Methyltr_RsmF_N"/>
    <property type="match status" value="1"/>
</dbReference>
<dbReference type="InterPro" id="IPR018314">
    <property type="entry name" value="RsmB/NOL1/NOP2-like_CS"/>
</dbReference>
<dbReference type="InterPro" id="IPR031341">
    <property type="entry name" value="Methyltr_RsmF_N"/>
</dbReference>
<keyword evidence="3 7" id="KW-0489">Methyltransferase</keyword>
<reference evidence="9 11" key="1">
    <citation type="submission" date="2015-07" db="EMBL/GenBank/DDBJ databases">
        <title>Fjat-14205 dsm 2895.</title>
        <authorList>
            <person name="Liu B."/>
            <person name="Wang J."/>
            <person name="Zhu Y."/>
            <person name="Liu G."/>
            <person name="Chen Q."/>
            <person name="Chen Z."/>
            <person name="Lan J."/>
            <person name="Che J."/>
            <person name="Ge C."/>
            <person name="Shi H."/>
            <person name="Pan Z."/>
            <person name="Liu X."/>
        </authorList>
    </citation>
    <scope>NUCLEOTIDE SEQUENCE [LARGE SCALE GENOMIC DNA]</scope>
    <source>
        <strain evidence="9 11">DSM 2895</strain>
    </source>
</reference>
<protein>
    <submittedName>
        <fullName evidence="10">NOL1/NOP2/sun family putative RNA methylase</fullName>
    </submittedName>
</protein>
<feature type="binding site" evidence="7">
    <location>
        <position position="179"/>
    </location>
    <ligand>
        <name>S-adenosyl-L-methionine</name>
        <dbReference type="ChEBI" id="CHEBI:59789"/>
    </ligand>
</feature>
<keyword evidence="6 7" id="KW-0694">RNA-binding</keyword>
<dbReference type="Gene3D" id="3.40.50.150">
    <property type="entry name" value="Vaccinia Virus protein VP39"/>
    <property type="match status" value="1"/>
</dbReference>
<comment type="caution">
    <text evidence="7">Lacks conserved residue(s) required for the propagation of feature annotation.</text>
</comment>
<keyword evidence="11" id="KW-1185">Reference proteome</keyword>
<dbReference type="InterPro" id="IPR023267">
    <property type="entry name" value="RCMT"/>
</dbReference>
<dbReference type="EMBL" id="LGUG01000002">
    <property type="protein sequence ID" value="KON99189.1"/>
    <property type="molecule type" value="Genomic_DNA"/>
</dbReference>
<evidence type="ECO:0000256" key="7">
    <source>
        <dbReference type="PROSITE-ProRule" id="PRU01023"/>
    </source>
</evidence>
<evidence type="ECO:0000313" key="12">
    <source>
        <dbReference type="Proteomes" id="UP000182836"/>
    </source>
</evidence>
<dbReference type="CDD" id="cd02440">
    <property type="entry name" value="AdoMet_MTases"/>
    <property type="match status" value="1"/>
</dbReference>
<dbReference type="Gene3D" id="3.30.70.1170">
    <property type="entry name" value="Sun protein, domain 3"/>
    <property type="match status" value="1"/>
</dbReference>
<dbReference type="Pfam" id="PF13636">
    <property type="entry name" value="Methyltranf_PUA"/>
    <property type="match status" value="1"/>
</dbReference>
<dbReference type="InterPro" id="IPR049560">
    <property type="entry name" value="MeTrfase_RsmB-F_NOP2_cat"/>
</dbReference>
<evidence type="ECO:0000256" key="2">
    <source>
        <dbReference type="ARBA" id="ARBA00022490"/>
    </source>
</evidence>
<dbReference type="InterPro" id="IPR031340">
    <property type="entry name" value="RsmF_methylt_CI"/>
</dbReference>
<keyword evidence="5 7" id="KW-0949">S-adenosyl-L-methionine</keyword>
<keyword evidence="2" id="KW-0963">Cytoplasm</keyword>
<evidence type="ECO:0000259" key="8">
    <source>
        <dbReference type="PROSITE" id="PS51686"/>
    </source>
</evidence>
<dbReference type="PROSITE" id="PS51686">
    <property type="entry name" value="SAM_MT_RSMB_NOP"/>
    <property type="match status" value="1"/>
</dbReference>
<dbReference type="PROSITE" id="PS01153">
    <property type="entry name" value="NOL1_NOP2_SUN"/>
    <property type="match status" value="1"/>
</dbReference>
<dbReference type="InterPro" id="IPR011023">
    <property type="entry name" value="Nop2p"/>
</dbReference>
<dbReference type="InterPro" id="IPR001678">
    <property type="entry name" value="MeTrfase_RsmB-F_NOP2_dom"/>
</dbReference>
<dbReference type="Pfam" id="PF01189">
    <property type="entry name" value="Methyltr_RsmB-F"/>
    <property type="match status" value="1"/>
</dbReference>
<dbReference type="GO" id="GO:0006396">
    <property type="term" value="P:RNA processing"/>
    <property type="evidence" value="ECO:0007669"/>
    <property type="project" value="InterPro"/>
</dbReference>
<sequence length="468" mass="52551">MNIPDAFAARMKSLLGEEEYTAFVASYAEPRKQGLRVNRLKFSPDALLARIDWPLSPVSWTKDGFYYPENLRPAKHPYYHAGLYYIQEPSAMSPASILDARPGERVLDLCAAPGGKTTQLAASMQGEGILVTNDNNPNRVKALVKNVELYGVRNAIVTNETPDKLAVAFPEYFDKILVDAPCSGEGMFRKEPDMIKSWSETAIETCCGMQRSILVDAARMLRPGGRLLYSTCTFAPEENEQMIAEFLDKHPDFSVVPVHMHEGWEKGRPEWTRDPASYAQVSRTARLWPHRVKGEGHYVALLQKAGEVIEPAPANLATKGKKSLEKELADFYTFVKETLPSWKGFEDSRFMLTMHEDRVFLSPAGLPDLKRLRLARQGWLLGTIKKKRFEPSQAFAMGLQATDVIRTVHFTADDPDVIRYVKGETLMIQAEKGWNIVCVDGYPLGWAKGIGTSLKNMYPAGWRWIDGG</sequence>
<feature type="binding site" evidence="7">
    <location>
        <position position="134"/>
    </location>
    <ligand>
        <name>S-adenosyl-L-methionine</name>
        <dbReference type="ChEBI" id="CHEBI:59789"/>
    </ligand>
</feature>
<name>A0A0D1Y438_ANEMI</name>
<dbReference type="STRING" id="47500.AF333_00125"/>
<dbReference type="GO" id="GO:0001510">
    <property type="term" value="P:RNA methylation"/>
    <property type="evidence" value="ECO:0007669"/>
    <property type="project" value="InterPro"/>
</dbReference>
<evidence type="ECO:0000256" key="6">
    <source>
        <dbReference type="ARBA" id="ARBA00022884"/>
    </source>
</evidence>
<keyword evidence="4 7" id="KW-0808">Transferase</keyword>
<dbReference type="PRINTS" id="PR02008">
    <property type="entry name" value="RCMTFAMILY"/>
</dbReference>
<evidence type="ECO:0000313" key="9">
    <source>
        <dbReference type="EMBL" id="KON99189.1"/>
    </source>
</evidence>
<comment type="similarity">
    <text evidence="1 7">Belongs to the class I-like SAM-binding methyltransferase superfamily. RsmB/NOP family.</text>
</comment>
<proteinExistence type="inferred from homology"/>
<dbReference type="OrthoDB" id="9810297at2"/>
<evidence type="ECO:0000313" key="10">
    <source>
        <dbReference type="EMBL" id="SDI60650.1"/>
    </source>
</evidence>
<dbReference type="SUPFAM" id="SSF53335">
    <property type="entry name" value="S-adenosyl-L-methionine-dependent methyltransferases"/>
    <property type="match status" value="1"/>
</dbReference>
<reference evidence="10 12" key="2">
    <citation type="submission" date="2016-10" db="EMBL/GenBank/DDBJ databases">
        <authorList>
            <person name="de Groot N.N."/>
        </authorList>
    </citation>
    <scope>NUCLEOTIDE SEQUENCE [LARGE SCALE GENOMIC DNA]</scope>
    <source>
        <strain evidence="10 12">DSM 2895</strain>
    </source>
</reference>
<dbReference type="InterPro" id="IPR027391">
    <property type="entry name" value="Nol1_Nop2_Fmu_2"/>
</dbReference>
<evidence type="ECO:0000256" key="3">
    <source>
        <dbReference type="ARBA" id="ARBA00022603"/>
    </source>
</evidence>
<dbReference type="RefSeq" id="WP_043063929.1">
    <property type="nucleotide sequence ID" value="NZ_BJOA01000073.1"/>
</dbReference>
<dbReference type="Pfam" id="PF17126">
    <property type="entry name" value="RsmF_methylt_CI"/>
    <property type="match status" value="1"/>
</dbReference>